<reference evidence="1 2" key="1">
    <citation type="journal article" date="2012" name="BMC Genomics">
        <title>Comparative genomic analysis and phylogenetic position of Theileria equi.</title>
        <authorList>
            <person name="Kappmeyer L.S."/>
            <person name="Thiagarajan M."/>
            <person name="Herndon D.R."/>
            <person name="Ramsay J.D."/>
            <person name="Caler E."/>
            <person name="Djikeng A."/>
            <person name="Gillespie J.J."/>
            <person name="Lau A.O."/>
            <person name="Roalson E.H."/>
            <person name="Silva J.C."/>
            <person name="Silva M.G."/>
            <person name="Suarez C.E."/>
            <person name="Ueti M.W."/>
            <person name="Nene V.M."/>
            <person name="Mealey R.H."/>
            <person name="Knowles D.P."/>
            <person name="Brayton K.A."/>
        </authorList>
    </citation>
    <scope>NUCLEOTIDE SEQUENCE [LARGE SCALE GENOMIC DNA]</scope>
    <source>
        <strain evidence="1 2">WA</strain>
    </source>
</reference>
<sequence>MTGTHTCTRGESVDIDIGKTDAGGGYRDHCRNTIKVEKRDSPSGLNGYKRYTHTFSRSCYVGGIYYNGVHQSSIKVTDAGLYKRKVTDAGLYKRKVTVYYLSYDDSNVLPLIVGLEKTWLTDQYYYYKKDDYFATSDQWKDEDRSVSQETQLHPKLPGISTKVKELVVLNLTKPNGTYYANGDQSRTPPTNPTLKIKVTEPPETIHTIYKRYKHSPVTKDTSTIRLLSTKTTSTNIPFESPIYRNEYSEAHVYFWEGDNRHRNPLLLELKPTSGASSYYILSGGVGKKWSHISVTPSEVIKVLDRENCRHNGAHIIDISKKGSYGRYISYPCPGCSSKWIGLSNHGTDYSYYYHYLHGGSSIRGFKDGPTEQSGITFSGRISSVFVYNYPSGPEGIPLLICLPYTYNSWFERTSVDSNTWKSVGGSKPTSTFDKEKILKILKAILPTVVINIGQGTGLSSHGSSITYSDSSEQIEATRQDLTGSFSSLSHSVKGKSTFILGGIKHNGFPLQGIPQNLVVKNVKAYYEGQDPENKEKLLVVGLEKRDTGSRNNHVYYSRETKTSIWKPDLQKNTKSGAPPLTTQLREIKEKLSAGKSQKSNGNESNAGAIAGGVFGSLTSGTAVGLGIWKGPAIVRSIITTFITSV</sequence>
<dbReference type="Proteomes" id="UP000031512">
    <property type="component" value="Unassembled WGS sequence"/>
</dbReference>
<organism evidence="1 2">
    <name type="scientific">Theileria equi strain WA</name>
    <dbReference type="NCBI Taxonomy" id="1537102"/>
    <lineage>
        <taxon>Eukaryota</taxon>
        <taxon>Sar</taxon>
        <taxon>Alveolata</taxon>
        <taxon>Apicomplexa</taxon>
        <taxon>Aconoidasida</taxon>
        <taxon>Piroplasmida</taxon>
        <taxon>Theileriidae</taxon>
        <taxon>Theileria</taxon>
    </lineage>
</organism>
<protein>
    <submittedName>
        <fullName evidence="1">Uncharacterized protein</fullName>
    </submittedName>
</protein>
<evidence type="ECO:0000313" key="1">
    <source>
        <dbReference type="EMBL" id="EKX73948.1"/>
    </source>
</evidence>
<accession>L1LFL6</accession>
<keyword evidence="2" id="KW-1185">Reference proteome</keyword>
<proteinExistence type="predicted"/>
<dbReference type="KEGG" id="beq:BEWA_039860"/>
<name>L1LFL6_THEEQ</name>
<comment type="caution">
    <text evidence="1">The sequence shown here is derived from an EMBL/GenBank/DDBJ whole genome shotgun (WGS) entry which is preliminary data.</text>
</comment>
<dbReference type="EMBL" id="ACOU01000002">
    <property type="protein sequence ID" value="EKX73948.1"/>
    <property type="molecule type" value="Genomic_DNA"/>
</dbReference>
<dbReference type="VEuPathDB" id="PiroplasmaDB:BEWA_039860"/>
<gene>
    <name evidence="1" type="ORF">BEWA_039860</name>
</gene>
<evidence type="ECO:0000313" key="2">
    <source>
        <dbReference type="Proteomes" id="UP000031512"/>
    </source>
</evidence>
<dbReference type="RefSeq" id="XP_004833400.1">
    <property type="nucleotide sequence ID" value="XM_004833343.1"/>
</dbReference>
<dbReference type="AlphaFoldDB" id="L1LFL6"/>
<dbReference type="GeneID" id="15807396"/>